<gene>
    <name evidence="9" type="primary">flgM</name>
    <name evidence="9" type="ORF">LCY76_19120</name>
</gene>
<evidence type="ECO:0000313" key="10">
    <source>
        <dbReference type="Proteomes" id="UP001139011"/>
    </source>
</evidence>
<proteinExistence type="inferred from homology"/>
<keyword evidence="4" id="KW-1005">Bacterial flagellum biogenesis</keyword>
<keyword evidence="6" id="KW-0804">Transcription</keyword>
<keyword evidence="9" id="KW-0282">Flagellum</keyword>
<feature type="domain" description="Anti-sigma-28 factor FlgM C-terminal" evidence="8">
    <location>
        <begin position="32"/>
        <end position="80"/>
    </location>
</feature>
<feature type="region of interest" description="Disordered" evidence="7">
    <location>
        <begin position="1"/>
        <end position="32"/>
    </location>
</feature>
<evidence type="ECO:0000256" key="5">
    <source>
        <dbReference type="ARBA" id="ARBA00023015"/>
    </source>
</evidence>
<comment type="caution">
    <text evidence="9">The sequence shown here is derived from an EMBL/GenBank/DDBJ whole genome shotgun (WGS) entry which is preliminary data.</text>
</comment>
<evidence type="ECO:0000256" key="3">
    <source>
        <dbReference type="ARBA" id="ARBA00022491"/>
    </source>
</evidence>
<evidence type="ECO:0000256" key="4">
    <source>
        <dbReference type="ARBA" id="ARBA00022795"/>
    </source>
</evidence>
<dbReference type="SUPFAM" id="SSF101498">
    <property type="entry name" value="Anti-sigma factor FlgM"/>
    <property type="match status" value="1"/>
</dbReference>
<accession>A0A9X1XD55</accession>
<feature type="compositionally biased region" description="Basic and acidic residues" evidence="7">
    <location>
        <begin position="23"/>
        <end position="32"/>
    </location>
</feature>
<dbReference type="RefSeq" id="WP_175501764.1">
    <property type="nucleotide sequence ID" value="NZ_JAIWJX010000002.1"/>
</dbReference>
<sequence length="86" mass="10244">MKINSFNHVNINPYTKQSQQYSKNEEKMKQSDEIQISAEAKELQSSQQFSVSRQDKIHEIKTQIDSGQYQPDAREVARKFYQFWNN</sequence>
<dbReference type="Pfam" id="PF04316">
    <property type="entry name" value="FlgM"/>
    <property type="match status" value="1"/>
</dbReference>
<comment type="similarity">
    <text evidence="1">Belongs to the FlgM family.</text>
</comment>
<dbReference type="InterPro" id="IPR035890">
    <property type="entry name" value="Anti-sigma-28_factor_FlgM_sf"/>
</dbReference>
<organism evidence="9 10">
    <name type="scientific">Fictibacillus marinisediminis</name>
    <dbReference type="NCBI Taxonomy" id="2878389"/>
    <lineage>
        <taxon>Bacteria</taxon>
        <taxon>Bacillati</taxon>
        <taxon>Bacillota</taxon>
        <taxon>Bacilli</taxon>
        <taxon>Bacillales</taxon>
        <taxon>Fictibacillaceae</taxon>
        <taxon>Fictibacillus</taxon>
    </lineage>
</organism>
<reference evidence="9" key="1">
    <citation type="submission" date="2021-09" db="EMBL/GenBank/DDBJ databases">
        <title>Genome analysis of Fictibacillus sp. KIGAM418 isolated from marine sediment.</title>
        <authorList>
            <person name="Seo M.-J."/>
            <person name="Cho E.-S."/>
            <person name="Hwang C.Y."/>
        </authorList>
    </citation>
    <scope>NUCLEOTIDE SEQUENCE</scope>
    <source>
        <strain evidence="9">KIGAM418</strain>
    </source>
</reference>
<name>A0A9X1XD55_9BACL</name>
<keyword evidence="9" id="KW-0969">Cilium</keyword>
<keyword evidence="5" id="KW-0805">Transcription regulation</keyword>
<dbReference type="AlphaFoldDB" id="A0A9X1XD55"/>
<keyword evidence="3" id="KW-0678">Repressor</keyword>
<dbReference type="GO" id="GO:0044781">
    <property type="term" value="P:bacterial-type flagellum organization"/>
    <property type="evidence" value="ECO:0007669"/>
    <property type="project" value="UniProtKB-KW"/>
</dbReference>
<dbReference type="EMBL" id="JAIWJX010000002">
    <property type="protein sequence ID" value="MCK6258682.1"/>
    <property type="molecule type" value="Genomic_DNA"/>
</dbReference>
<dbReference type="GO" id="GO:0045892">
    <property type="term" value="P:negative regulation of DNA-templated transcription"/>
    <property type="evidence" value="ECO:0007669"/>
    <property type="project" value="InterPro"/>
</dbReference>
<evidence type="ECO:0000256" key="2">
    <source>
        <dbReference type="ARBA" id="ARBA00017823"/>
    </source>
</evidence>
<dbReference type="InterPro" id="IPR007412">
    <property type="entry name" value="FlgM"/>
</dbReference>
<evidence type="ECO:0000259" key="8">
    <source>
        <dbReference type="Pfam" id="PF04316"/>
    </source>
</evidence>
<evidence type="ECO:0000256" key="6">
    <source>
        <dbReference type="ARBA" id="ARBA00023163"/>
    </source>
</evidence>
<dbReference type="NCBIfam" id="TIGR03824">
    <property type="entry name" value="FlgM_jcvi"/>
    <property type="match status" value="1"/>
</dbReference>
<protein>
    <recommendedName>
        <fullName evidence="2">Negative regulator of flagellin synthesis</fullName>
    </recommendedName>
</protein>
<dbReference type="Proteomes" id="UP001139011">
    <property type="component" value="Unassembled WGS sequence"/>
</dbReference>
<evidence type="ECO:0000256" key="7">
    <source>
        <dbReference type="SAM" id="MobiDB-lite"/>
    </source>
</evidence>
<dbReference type="InterPro" id="IPR031316">
    <property type="entry name" value="FlgM_C"/>
</dbReference>
<keyword evidence="10" id="KW-1185">Reference proteome</keyword>
<evidence type="ECO:0000313" key="9">
    <source>
        <dbReference type="EMBL" id="MCK6258682.1"/>
    </source>
</evidence>
<feature type="compositionally biased region" description="Polar residues" evidence="7">
    <location>
        <begin position="1"/>
        <end position="22"/>
    </location>
</feature>
<evidence type="ECO:0000256" key="1">
    <source>
        <dbReference type="ARBA" id="ARBA00005322"/>
    </source>
</evidence>
<keyword evidence="9" id="KW-0966">Cell projection</keyword>